<dbReference type="PIRSF" id="PIRSF003113">
    <property type="entry name" value="BolA"/>
    <property type="match status" value="1"/>
</dbReference>
<keyword evidence="4" id="KW-1185">Reference proteome</keyword>
<evidence type="ECO:0000256" key="1">
    <source>
        <dbReference type="ARBA" id="ARBA00005578"/>
    </source>
</evidence>
<dbReference type="PANTHER" id="PTHR46229:SF2">
    <property type="entry name" value="BOLA-LIKE PROTEIN 1"/>
    <property type="match status" value="1"/>
</dbReference>
<dbReference type="InterPro" id="IPR050961">
    <property type="entry name" value="BolA/IbaG_stress_morph_reg"/>
</dbReference>
<evidence type="ECO:0000313" key="3">
    <source>
        <dbReference type="EMBL" id="MFK7159734.1"/>
    </source>
</evidence>
<dbReference type="PANTHER" id="PTHR46229">
    <property type="entry name" value="BOLA TRANSCRIPTION REGULATOR"/>
    <property type="match status" value="1"/>
</dbReference>
<dbReference type="SUPFAM" id="SSF82657">
    <property type="entry name" value="BolA-like"/>
    <property type="match status" value="1"/>
</dbReference>
<proteinExistence type="inferred from homology"/>
<comment type="similarity">
    <text evidence="1 2">Belongs to the BolA/IbaG family.</text>
</comment>
<protein>
    <submittedName>
        <fullName evidence="3">BolA/IbaG family iron-sulfur metabolism protein</fullName>
    </submittedName>
</protein>
<comment type="caution">
    <text evidence="3">The sequence shown here is derived from an EMBL/GenBank/DDBJ whole genome shotgun (WGS) entry which is preliminary data.</text>
</comment>
<dbReference type="Pfam" id="PF01722">
    <property type="entry name" value="BolA"/>
    <property type="match status" value="1"/>
</dbReference>
<sequence>MGQVQQQIQTKLEQALSPQWLTIENESDQHSGPAGRESHFKVTLVSPLFAGLLPVKRHQKVYSLLSEELAGSVHALALHLYTPQEWERAGAQRPDSPSCLGGGR</sequence>
<gene>
    <name evidence="3" type="ORF">V6U78_01605</name>
</gene>
<dbReference type="RefSeq" id="WP_405336512.1">
    <property type="nucleotide sequence ID" value="NZ_JBANFI010000001.1"/>
</dbReference>
<organism evidence="3 4">
    <name type="scientific">Marinospirillum alkalitolerans</name>
    <dbReference type="NCBI Taxonomy" id="3123374"/>
    <lineage>
        <taxon>Bacteria</taxon>
        <taxon>Pseudomonadati</taxon>
        <taxon>Pseudomonadota</taxon>
        <taxon>Gammaproteobacteria</taxon>
        <taxon>Oceanospirillales</taxon>
        <taxon>Oceanospirillaceae</taxon>
        <taxon>Marinospirillum</taxon>
    </lineage>
</organism>
<dbReference type="Proteomes" id="UP001621714">
    <property type="component" value="Unassembled WGS sequence"/>
</dbReference>
<evidence type="ECO:0000256" key="2">
    <source>
        <dbReference type="RuleBase" id="RU003860"/>
    </source>
</evidence>
<dbReference type="Gene3D" id="3.30.300.90">
    <property type="entry name" value="BolA-like"/>
    <property type="match status" value="1"/>
</dbReference>
<reference evidence="3 4" key="1">
    <citation type="submission" date="2024-02" db="EMBL/GenBank/DDBJ databases">
        <title>Marinospirillum sp. MEB 164 isolated from Lonar lake sediment.</title>
        <authorList>
            <person name="Joshi A."/>
            <person name="Thite S."/>
        </authorList>
    </citation>
    <scope>NUCLEOTIDE SEQUENCE [LARGE SCALE GENOMIC DNA]</scope>
    <source>
        <strain evidence="3 4">MEB164</strain>
    </source>
</reference>
<accession>A0ABW8PTW8</accession>
<dbReference type="InterPro" id="IPR002634">
    <property type="entry name" value="BolA"/>
</dbReference>
<evidence type="ECO:0000313" key="4">
    <source>
        <dbReference type="Proteomes" id="UP001621714"/>
    </source>
</evidence>
<dbReference type="InterPro" id="IPR036065">
    <property type="entry name" value="BolA-like_sf"/>
</dbReference>
<name>A0ABW8PTW8_9GAMM</name>
<dbReference type="EMBL" id="JBANFI010000001">
    <property type="protein sequence ID" value="MFK7159734.1"/>
    <property type="molecule type" value="Genomic_DNA"/>
</dbReference>